<proteinExistence type="predicted"/>
<dbReference type="Gene3D" id="2.80.10.50">
    <property type="match status" value="1"/>
</dbReference>
<protein>
    <submittedName>
        <fullName evidence="1">Uncharacterized protein</fullName>
    </submittedName>
</protein>
<comment type="caution">
    <text evidence="1">The sequence shown here is derived from an EMBL/GenBank/DDBJ whole genome shotgun (WGS) entry which is preliminary data.</text>
</comment>
<dbReference type="InterPro" id="IPR008999">
    <property type="entry name" value="Actin-crosslinking"/>
</dbReference>
<evidence type="ECO:0000313" key="2">
    <source>
        <dbReference type="Proteomes" id="UP001162060"/>
    </source>
</evidence>
<sequence>MDLKEVPFNVPVILQSMCTEKNLQNPIGSKSARCQTDNRDIYEHVILHHVRDDKVAIESRRNGRFLQVRTSGECVFDPTEPGEWELFTMETDLECSLFFVSCHTGNVLQCVDPGVVQCADQNRKSWKAWRIVEPRSTATTSQMQQELNSRYALANKDRVNLVLELAKCGKTVGEIEEILTRLFDNLAATTTSGSAVAVSVTKQST</sequence>
<dbReference type="SUPFAM" id="SSF50405">
    <property type="entry name" value="Actin-crosslinking proteins"/>
    <property type="match status" value="1"/>
</dbReference>
<dbReference type="EMBL" id="CAKLBY020000224">
    <property type="protein sequence ID" value="CAK7936268.1"/>
    <property type="molecule type" value="Genomic_DNA"/>
</dbReference>
<accession>A0AAV1USQ4</accession>
<organism evidence="1 2">
    <name type="scientific">Peronospora matthiolae</name>
    <dbReference type="NCBI Taxonomy" id="2874970"/>
    <lineage>
        <taxon>Eukaryota</taxon>
        <taxon>Sar</taxon>
        <taxon>Stramenopiles</taxon>
        <taxon>Oomycota</taxon>
        <taxon>Peronosporomycetes</taxon>
        <taxon>Peronosporales</taxon>
        <taxon>Peronosporaceae</taxon>
        <taxon>Peronospora</taxon>
    </lineage>
</organism>
<dbReference type="Proteomes" id="UP001162060">
    <property type="component" value="Unassembled WGS sequence"/>
</dbReference>
<name>A0AAV1USQ4_9STRA</name>
<gene>
    <name evidence="1" type="ORF">PM001_LOCUS21418</name>
</gene>
<dbReference type="AlphaFoldDB" id="A0AAV1USQ4"/>
<dbReference type="CDD" id="cd00257">
    <property type="entry name" value="beta-trefoil_FSCN-like"/>
    <property type="match status" value="1"/>
</dbReference>
<reference evidence="1" key="1">
    <citation type="submission" date="2024-01" db="EMBL/GenBank/DDBJ databases">
        <authorList>
            <person name="Webb A."/>
        </authorList>
    </citation>
    <scope>NUCLEOTIDE SEQUENCE</scope>
    <source>
        <strain evidence="1">Pm1</strain>
    </source>
</reference>
<evidence type="ECO:0000313" key="1">
    <source>
        <dbReference type="EMBL" id="CAK7936268.1"/>
    </source>
</evidence>